<evidence type="ECO:0000313" key="3">
    <source>
        <dbReference type="EMBL" id="MCP8937368.1"/>
    </source>
</evidence>
<proteinExistence type="predicted"/>
<gene>
    <name evidence="3" type="ORF">NK718_02475</name>
</gene>
<comment type="caution">
    <text evidence="3">The sequence shown here is derived from an EMBL/GenBank/DDBJ whole genome shotgun (WGS) entry which is preliminary data.</text>
</comment>
<dbReference type="Proteomes" id="UP001205890">
    <property type="component" value="Unassembled WGS sequence"/>
</dbReference>
<dbReference type="RefSeq" id="WP_254738301.1">
    <property type="nucleotide sequence ID" value="NZ_JANCLU010000002.1"/>
</dbReference>
<evidence type="ECO:0000256" key="1">
    <source>
        <dbReference type="SAM" id="Coils"/>
    </source>
</evidence>
<keyword evidence="1" id="KW-0175">Coiled coil</keyword>
<dbReference type="EMBL" id="JANCLU010000002">
    <property type="protein sequence ID" value="MCP8937368.1"/>
    <property type="molecule type" value="Genomic_DNA"/>
</dbReference>
<evidence type="ECO:0008006" key="5">
    <source>
        <dbReference type="Google" id="ProtNLM"/>
    </source>
</evidence>
<feature type="compositionally biased region" description="Basic and acidic residues" evidence="2">
    <location>
        <begin position="99"/>
        <end position="108"/>
    </location>
</feature>
<feature type="compositionally biased region" description="Basic residues" evidence="2">
    <location>
        <begin position="116"/>
        <end position="129"/>
    </location>
</feature>
<keyword evidence="4" id="KW-1185">Reference proteome</keyword>
<evidence type="ECO:0000313" key="4">
    <source>
        <dbReference type="Proteomes" id="UP001205890"/>
    </source>
</evidence>
<protein>
    <recommendedName>
        <fullName evidence="5">Transcriptional regulator</fullName>
    </recommendedName>
</protein>
<feature type="region of interest" description="Disordered" evidence="2">
    <location>
        <begin position="84"/>
        <end position="129"/>
    </location>
</feature>
<name>A0ABT1LAT4_9HYPH</name>
<sequence length="129" mass="13514">MANADVKQFDLLRKAYKDAGKARKEAARAVKAVKGLGGPRSGMEAIASSPGKRAVNAELDALRDQALALEKMLAFAIARVNDTADEPEGGRALSKGKKAKAEEIKDVGKSPSGPGSKKKKKKKKAGKAV</sequence>
<organism evidence="3 4">
    <name type="scientific">Alsobacter ponti</name>
    <dbReference type="NCBI Taxonomy" id="2962936"/>
    <lineage>
        <taxon>Bacteria</taxon>
        <taxon>Pseudomonadati</taxon>
        <taxon>Pseudomonadota</taxon>
        <taxon>Alphaproteobacteria</taxon>
        <taxon>Hyphomicrobiales</taxon>
        <taxon>Alsobacteraceae</taxon>
        <taxon>Alsobacter</taxon>
    </lineage>
</organism>
<evidence type="ECO:0000256" key="2">
    <source>
        <dbReference type="SAM" id="MobiDB-lite"/>
    </source>
</evidence>
<reference evidence="3 4" key="1">
    <citation type="submission" date="2022-07" db="EMBL/GenBank/DDBJ databases">
        <authorList>
            <person name="Li W.-J."/>
            <person name="Deng Q.-Q."/>
        </authorList>
    </citation>
    <scope>NUCLEOTIDE SEQUENCE [LARGE SCALE GENOMIC DNA]</scope>
    <source>
        <strain evidence="3 4">SYSU M60028</strain>
    </source>
</reference>
<accession>A0ABT1LAT4</accession>
<feature type="coiled-coil region" evidence="1">
    <location>
        <begin position="52"/>
        <end position="79"/>
    </location>
</feature>